<name>A0A7I7LAW4_9MYCO</name>
<keyword evidence="3" id="KW-1185">Reference proteome</keyword>
<keyword evidence="1" id="KW-0472">Membrane</keyword>
<dbReference type="AlphaFoldDB" id="A0A7I7LAW4"/>
<dbReference type="KEGG" id="msho:MSHO_22300"/>
<keyword evidence="1" id="KW-0812">Transmembrane</keyword>
<sequence>MMCGSSSSSKPTTALVGAVSRLRPLAVGSAMTVFVYLGLGLAGLVLGAGTAQADSRCDPICHGTWCPGEPVPWAVQELAQTWGMNVCHDFHQVSGGVYAEGPLPPDAVRCPPISFLCP</sequence>
<feature type="transmembrane region" description="Helical" evidence="1">
    <location>
        <begin position="25"/>
        <end position="46"/>
    </location>
</feature>
<accession>A0A7I7LAW4</accession>
<evidence type="ECO:0000313" key="3">
    <source>
        <dbReference type="Proteomes" id="UP000467164"/>
    </source>
</evidence>
<proteinExistence type="predicted"/>
<keyword evidence="1" id="KW-1133">Transmembrane helix</keyword>
<protein>
    <submittedName>
        <fullName evidence="2">Uncharacterized protein</fullName>
    </submittedName>
</protein>
<reference evidence="2 3" key="1">
    <citation type="journal article" date="2019" name="Emerg. Microbes Infect.">
        <title>Comprehensive subspecies identification of 175 nontuberculous mycobacteria species based on 7547 genomic profiles.</title>
        <authorList>
            <person name="Matsumoto Y."/>
            <person name="Kinjo T."/>
            <person name="Motooka D."/>
            <person name="Nabeya D."/>
            <person name="Jung N."/>
            <person name="Uechi K."/>
            <person name="Horii T."/>
            <person name="Iida T."/>
            <person name="Fujita J."/>
            <person name="Nakamura S."/>
        </authorList>
    </citation>
    <scope>NUCLEOTIDE SEQUENCE [LARGE SCALE GENOMIC DNA]</scope>
    <source>
        <strain evidence="2 3">JCM 12657</strain>
    </source>
</reference>
<gene>
    <name evidence="2" type="ORF">MSHO_22300</name>
</gene>
<organism evidence="2 3">
    <name type="scientific">Mycobacterium shottsii</name>
    <dbReference type="NCBI Taxonomy" id="133549"/>
    <lineage>
        <taxon>Bacteria</taxon>
        <taxon>Bacillati</taxon>
        <taxon>Actinomycetota</taxon>
        <taxon>Actinomycetes</taxon>
        <taxon>Mycobacteriales</taxon>
        <taxon>Mycobacteriaceae</taxon>
        <taxon>Mycobacterium</taxon>
        <taxon>Mycobacterium ulcerans group</taxon>
    </lineage>
</organism>
<evidence type="ECO:0000256" key="1">
    <source>
        <dbReference type="SAM" id="Phobius"/>
    </source>
</evidence>
<dbReference type="Proteomes" id="UP000467164">
    <property type="component" value="Chromosome"/>
</dbReference>
<evidence type="ECO:0000313" key="2">
    <source>
        <dbReference type="EMBL" id="BBX56885.1"/>
    </source>
</evidence>
<dbReference type="EMBL" id="AP022572">
    <property type="protein sequence ID" value="BBX56885.1"/>
    <property type="molecule type" value="Genomic_DNA"/>
</dbReference>